<dbReference type="Proteomes" id="UP000272025">
    <property type="component" value="Unassembled WGS sequence"/>
</dbReference>
<dbReference type="AlphaFoldDB" id="A0A3N2Q6C1"/>
<dbReference type="RefSeq" id="XP_028470139.1">
    <property type="nucleotide sequence ID" value="XM_028606685.1"/>
</dbReference>
<accession>A0A3N2Q6C1</accession>
<name>A0A3N2Q6C1_SODAK</name>
<proteinExistence type="predicted"/>
<evidence type="ECO:0000313" key="1">
    <source>
        <dbReference type="EMBL" id="ROT42333.1"/>
    </source>
</evidence>
<keyword evidence="2" id="KW-1185">Reference proteome</keyword>
<reference evidence="1 2" key="1">
    <citation type="journal article" date="2018" name="Mol. Ecol.">
        <title>The obligate alkalophilic soda-lake fungus Sodiomyces alkalinus has shifted to a protein diet.</title>
        <authorList>
            <person name="Grum-Grzhimaylo A.A."/>
            <person name="Falkoski D.L."/>
            <person name="van den Heuvel J."/>
            <person name="Valero-Jimenez C.A."/>
            <person name="Min B."/>
            <person name="Choi I.G."/>
            <person name="Lipzen A."/>
            <person name="Daum C.G."/>
            <person name="Aanen D.K."/>
            <person name="Tsang A."/>
            <person name="Henrissat B."/>
            <person name="Bilanenko E.N."/>
            <person name="de Vries R.P."/>
            <person name="van Kan J.A.L."/>
            <person name="Grigoriev I.V."/>
            <person name="Debets A.J.M."/>
        </authorList>
    </citation>
    <scope>NUCLEOTIDE SEQUENCE [LARGE SCALE GENOMIC DNA]</scope>
    <source>
        <strain evidence="1 2">F11</strain>
    </source>
</reference>
<dbReference type="GeneID" id="39575163"/>
<gene>
    <name evidence="1" type="ORF">SODALDRAFT_12887</name>
</gene>
<evidence type="ECO:0000313" key="2">
    <source>
        <dbReference type="Proteomes" id="UP000272025"/>
    </source>
</evidence>
<protein>
    <submittedName>
        <fullName evidence="1">Uncharacterized protein</fullName>
    </submittedName>
</protein>
<organism evidence="1 2">
    <name type="scientific">Sodiomyces alkalinus (strain CBS 110278 / VKM F-3762 / F11)</name>
    <name type="common">Alkaliphilic filamentous fungus</name>
    <dbReference type="NCBI Taxonomy" id="1314773"/>
    <lineage>
        <taxon>Eukaryota</taxon>
        <taxon>Fungi</taxon>
        <taxon>Dikarya</taxon>
        <taxon>Ascomycota</taxon>
        <taxon>Pezizomycotina</taxon>
        <taxon>Sordariomycetes</taxon>
        <taxon>Hypocreomycetidae</taxon>
        <taxon>Glomerellales</taxon>
        <taxon>Plectosphaerellaceae</taxon>
        <taxon>Sodiomyces</taxon>
    </lineage>
</organism>
<dbReference type="EMBL" id="ML119051">
    <property type="protein sequence ID" value="ROT42333.1"/>
    <property type="molecule type" value="Genomic_DNA"/>
</dbReference>
<sequence length="170" mass="19273">MLLTFFFVLPGRSGRSAFPLVGFPLSRSRAGRRSGIRGPMDPILTVSPPQPTATRRLSAFRWGARFASNVDLMRRRLVLESFWDILRTLPCIKVLIRYFVRIQRTVCAISRVPRPQRVYPYRLARPGPPFPFFNSHCRLTGSLANHANEPMLGNEIISLYLSLRLSGSSA</sequence>